<comment type="caution">
    <text evidence="1">The sequence shown here is derived from an EMBL/GenBank/DDBJ whole genome shotgun (WGS) entry which is preliminary data.</text>
</comment>
<dbReference type="AlphaFoldDB" id="A0AA40ARE1"/>
<dbReference type="Proteomes" id="UP001172102">
    <property type="component" value="Unassembled WGS sequence"/>
</dbReference>
<evidence type="ECO:0000313" key="1">
    <source>
        <dbReference type="EMBL" id="KAK0720599.1"/>
    </source>
</evidence>
<evidence type="ECO:0000313" key="2">
    <source>
        <dbReference type="Proteomes" id="UP001172102"/>
    </source>
</evidence>
<keyword evidence="2" id="KW-1185">Reference proteome</keyword>
<protein>
    <submittedName>
        <fullName evidence="1">Uncharacterized protein</fullName>
    </submittedName>
</protein>
<dbReference type="EMBL" id="JAUKUA010000003">
    <property type="protein sequence ID" value="KAK0720599.1"/>
    <property type="molecule type" value="Genomic_DNA"/>
</dbReference>
<organism evidence="1 2">
    <name type="scientific">Lasiosphaeris hirsuta</name>
    <dbReference type="NCBI Taxonomy" id="260670"/>
    <lineage>
        <taxon>Eukaryota</taxon>
        <taxon>Fungi</taxon>
        <taxon>Dikarya</taxon>
        <taxon>Ascomycota</taxon>
        <taxon>Pezizomycotina</taxon>
        <taxon>Sordariomycetes</taxon>
        <taxon>Sordariomycetidae</taxon>
        <taxon>Sordariales</taxon>
        <taxon>Lasiosphaeriaceae</taxon>
        <taxon>Lasiosphaeris</taxon>
    </lineage>
</organism>
<reference evidence="1" key="1">
    <citation type="submission" date="2023-06" db="EMBL/GenBank/DDBJ databases">
        <title>Genome-scale phylogeny and comparative genomics of the fungal order Sordariales.</title>
        <authorList>
            <consortium name="Lawrence Berkeley National Laboratory"/>
            <person name="Hensen N."/>
            <person name="Bonometti L."/>
            <person name="Westerberg I."/>
            <person name="Brannstrom I.O."/>
            <person name="Guillou S."/>
            <person name="Cros-Aarteil S."/>
            <person name="Calhoun S."/>
            <person name="Haridas S."/>
            <person name="Kuo A."/>
            <person name="Mondo S."/>
            <person name="Pangilinan J."/>
            <person name="Riley R."/>
            <person name="Labutti K."/>
            <person name="Andreopoulos B."/>
            <person name="Lipzen A."/>
            <person name="Chen C."/>
            <person name="Yanf M."/>
            <person name="Daum C."/>
            <person name="Ng V."/>
            <person name="Clum A."/>
            <person name="Steindorff A."/>
            <person name="Ohm R."/>
            <person name="Martin F."/>
            <person name="Silar P."/>
            <person name="Natvig D."/>
            <person name="Lalanne C."/>
            <person name="Gautier V."/>
            <person name="Ament-Velasquez S.L."/>
            <person name="Kruys A."/>
            <person name="Hutchinson M.I."/>
            <person name="Powell A.J."/>
            <person name="Barry K."/>
            <person name="Miller A.N."/>
            <person name="Grigoriev I.V."/>
            <person name="Debuchy R."/>
            <person name="Gladieux P."/>
            <person name="Thoren M.H."/>
            <person name="Johannesson H."/>
        </authorList>
    </citation>
    <scope>NUCLEOTIDE SEQUENCE</scope>
    <source>
        <strain evidence="1">SMH4607-1</strain>
    </source>
</reference>
<gene>
    <name evidence="1" type="ORF">B0H67DRAFT_196319</name>
</gene>
<sequence length="311" mass="37062">MSVIKPYPPLNEEHPYFHWRNAEAEDDNISAAKEIKRQNRRNKVQHFVKRCLTFTNLDPRKPANLAAPQARPFRWVISSYHIPEEYQAESVRRHSPWYLLLRCMLIDLPEQLKSGIGTWWRDCQVQEKGDMKFLTRTRFCHTFPRLKWGRRIVFSEQAKDEPRWLTGRWLIVAYLWSDSREWLRSANVGSLLSFQNAFWQGPLIFNYIYIYIYIYQPNKTTYSSIRAFDRVLCMNCPSRHLAYRQYYHSEKVPDKLERLVTLFCHVGYHPEPHPPPIPPCTPVPDTLSELSRLMNKEAISLLYTRCKKARG</sequence>
<accession>A0AA40ARE1</accession>
<name>A0AA40ARE1_9PEZI</name>
<proteinExistence type="predicted"/>